<keyword evidence="2" id="KW-1133">Transmembrane helix</keyword>
<name>A0AAD8GXN4_9APIA</name>
<keyword evidence="2" id="KW-0812">Transmembrane</keyword>
<reference evidence="3" key="2">
    <citation type="submission" date="2023-05" db="EMBL/GenBank/DDBJ databases">
        <authorList>
            <person name="Schelkunov M.I."/>
        </authorList>
    </citation>
    <scope>NUCLEOTIDE SEQUENCE</scope>
    <source>
        <strain evidence="3">Hsosn_3</strain>
        <tissue evidence="3">Leaf</tissue>
    </source>
</reference>
<evidence type="ECO:0000256" key="2">
    <source>
        <dbReference type="SAM" id="Phobius"/>
    </source>
</evidence>
<gene>
    <name evidence="3" type="ORF">POM88_049842</name>
</gene>
<reference evidence="3" key="1">
    <citation type="submission" date="2023-02" db="EMBL/GenBank/DDBJ databases">
        <title>Genome of toxic invasive species Heracleum sosnowskyi carries increased number of genes despite the absence of recent whole-genome duplications.</title>
        <authorList>
            <person name="Schelkunov M."/>
            <person name="Shtratnikova V."/>
            <person name="Makarenko M."/>
            <person name="Klepikova A."/>
            <person name="Omelchenko D."/>
            <person name="Novikova G."/>
            <person name="Obukhova E."/>
            <person name="Bogdanov V."/>
            <person name="Penin A."/>
            <person name="Logacheva M."/>
        </authorList>
    </citation>
    <scope>NUCLEOTIDE SEQUENCE</scope>
    <source>
        <strain evidence="3">Hsosn_3</strain>
        <tissue evidence="3">Leaf</tissue>
    </source>
</reference>
<feature type="region of interest" description="Disordered" evidence="1">
    <location>
        <begin position="250"/>
        <end position="273"/>
    </location>
</feature>
<evidence type="ECO:0000313" key="4">
    <source>
        <dbReference type="Proteomes" id="UP001237642"/>
    </source>
</evidence>
<proteinExistence type="predicted"/>
<evidence type="ECO:0000256" key="1">
    <source>
        <dbReference type="SAM" id="MobiDB-lite"/>
    </source>
</evidence>
<protein>
    <submittedName>
        <fullName evidence="3">Uncharacterized protein</fullName>
    </submittedName>
</protein>
<evidence type="ECO:0000313" key="3">
    <source>
        <dbReference type="EMBL" id="KAK1356586.1"/>
    </source>
</evidence>
<sequence>MPLKPDIMKKPTLKKRLKCHDSTVAPPTNSLGISKMPDSPNYSETWGKRKVFVTVLKILFLVGVAIVTNRRVVSLSMSAFSLFFVEHVVKYLYKLYKYVFVSQTMKKTASFSSIEGDSSTGDGFLSDCSSLNASGEEMQDVQAEFDSDIRVAQEANYDHNKIVSFGDTDTSVRVLENDENCNAEGSSIKHRGHRREKVKSKIKKLVPKKIRRSMKRRSSIKREKSRGSLEEINFEVKGYINEVVDDEKEDTASESCQQMKSDSEESVVEANPQRPTDRRTLILDYCFISFIVLAGIFEGQSLVVGLTVAWCLIMKLQARIHMRK</sequence>
<feature type="transmembrane region" description="Helical" evidence="2">
    <location>
        <begin position="51"/>
        <end position="68"/>
    </location>
</feature>
<comment type="caution">
    <text evidence="3">The sequence shown here is derived from an EMBL/GenBank/DDBJ whole genome shotgun (WGS) entry which is preliminary data.</text>
</comment>
<dbReference type="EMBL" id="JAUIZM010000011">
    <property type="protein sequence ID" value="KAK1356586.1"/>
    <property type="molecule type" value="Genomic_DNA"/>
</dbReference>
<accession>A0AAD8GXN4</accession>
<dbReference type="AlphaFoldDB" id="A0AAD8GXN4"/>
<keyword evidence="2" id="KW-0472">Membrane</keyword>
<dbReference type="Proteomes" id="UP001237642">
    <property type="component" value="Unassembled WGS sequence"/>
</dbReference>
<dbReference type="PANTHER" id="PTHR36381:SF1">
    <property type="entry name" value="ETHYLENE-REGULATED TRANSCRIPT 2 (ERT2)"/>
    <property type="match status" value="1"/>
</dbReference>
<keyword evidence="4" id="KW-1185">Reference proteome</keyword>
<dbReference type="PANTHER" id="PTHR36381">
    <property type="entry name" value="ETHYLENE-REGULATED TRANSCRIPT 2 (ERT2)"/>
    <property type="match status" value="1"/>
</dbReference>
<organism evidence="3 4">
    <name type="scientific">Heracleum sosnowskyi</name>
    <dbReference type="NCBI Taxonomy" id="360622"/>
    <lineage>
        <taxon>Eukaryota</taxon>
        <taxon>Viridiplantae</taxon>
        <taxon>Streptophyta</taxon>
        <taxon>Embryophyta</taxon>
        <taxon>Tracheophyta</taxon>
        <taxon>Spermatophyta</taxon>
        <taxon>Magnoliopsida</taxon>
        <taxon>eudicotyledons</taxon>
        <taxon>Gunneridae</taxon>
        <taxon>Pentapetalae</taxon>
        <taxon>asterids</taxon>
        <taxon>campanulids</taxon>
        <taxon>Apiales</taxon>
        <taxon>Apiaceae</taxon>
        <taxon>Apioideae</taxon>
        <taxon>apioid superclade</taxon>
        <taxon>Tordylieae</taxon>
        <taxon>Tordyliinae</taxon>
        <taxon>Heracleum</taxon>
    </lineage>
</organism>